<dbReference type="InterPro" id="IPR002645">
    <property type="entry name" value="STAS_dom"/>
</dbReference>
<accession>A0ABU9B6F6</accession>
<name>A0ABU9B6F6_9BURK</name>
<gene>
    <name evidence="2" type="ORF">AACH11_04325</name>
</gene>
<evidence type="ECO:0000313" key="2">
    <source>
        <dbReference type="EMBL" id="MEK8025186.1"/>
    </source>
</evidence>
<dbReference type="PANTHER" id="PTHR33745">
    <property type="entry name" value="RSBT ANTAGONIST PROTEIN RSBS-RELATED"/>
    <property type="match status" value="1"/>
</dbReference>
<dbReference type="CDD" id="cd07041">
    <property type="entry name" value="STAS_RsbR_RsbS_like"/>
    <property type="match status" value="1"/>
</dbReference>
<organism evidence="2 3">
    <name type="scientific">Pseudaquabacterium rugosum</name>
    <dbReference type="NCBI Taxonomy" id="2984194"/>
    <lineage>
        <taxon>Bacteria</taxon>
        <taxon>Pseudomonadati</taxon>
        <taxon>Pseudomonadota</taxon>
        <taxon>Betaproteobacteria</taxon>
        <taxon>Burkholderiales</taxon>
        <taxon>Sphaerotilaceae</taxon>
        <taxon>Pseudaquabacterium</taxon>
    </lineage>
</organism>
<proteinExistence type="predicted"/>
<dbReference type="RefSeq" id="WP_341372964.1">
    <property type="nucleotide sequence ID" value="NZ_JBBUTF010000003.1"/>
</dbReference>
<evidence type="ECO:0000259" key="1">
    <source>
        <dbReference type="PROSITE" id="PS50801"/>
    </source>
</evidence>
<dbReference type="Pfam" id="PF01740">
    <property type="entry name" value="STAS"/>
    <property type="match status" value="1"/>
</dbReference>
<dbReference type="Gene3D" id="3.30.750.24">
    <property type="entry name" value="STAS domain"/>
    <property type="match status" value="1"/>
</dbReference>
<sequence length="138" mass="15206">MRVPMLRLDRETLIVPLNAEIGDEEVLEFQGELTERVSRDQVSGVVIDVSALDLVDSYMARVLNDTTRMLRLLGAVAVVCGVRPAVALTLVEMGRDLVDVPTAFNLERAIARLQQLRRHADAALPGAEVSDDDEQPSR</sequence>
<dbReference type="PROSITE" id="PS50801">
    <property type="entry name" value="STAS"/>
    <property type="match status" value="1"/>
</dbReference>
<dbReference type="EMBL" id="JBBUTF010000003">
    <property type="protein sequence ID" value="MEK8025186.1"/>
    <property type="molecule type" value="Genomic_DNA"/>
</dbReference>
<comment type="caution">
    <text evidence="2">The sequence shown here is derived from an EMBL/GenBank/DDBJ whole genome shotgun (WGS) entry which is preliminary data.</text>
</comment>
<keyword evidence="3" id="KW-1185">Reference proteome</keyword>
<evidence type="ECO:0000313" key="3">
    <source>
        <dbReference type="Proteomes" id="UP001368500"/>
    </source>
</evidence>
<reference evidence="2 3" key="1">
    <citation type="submission" date="2024-04" db="EMBL/GenBank/DDBJ databases">
        <title>Novel species of the genus Ideonella isolated from streams.</title>
        <authorList>
            <person name="Lu H."/>
        </authorList>
    </citation>
    <scope>NUCLEOTIDE SEQUENCE [LARGE SCALE GENOMIC DNA]</scope>
    <source>
        <strain evidence="2 3">BYS139W</strain>
    </source>
</reference>
<protein>
    <submittedName>
        <fullName evidence="2">STAS domain-containing protein</fullName>
    </submittedName>
</protein>
<dbReference type="PANTHER" id="PTHR33745:SF1">
    <property type="entry name" value="RSBT ANTAGONIST PROTEIN RSBS"/>
    <property type="match status" value="1"/>
</dbReference>
<dbReference type="SUPFAM" id="SSF52091">
    <property type="entry name" value="SpoIIaa-like"/>
    <property type="match status" value="1"/>
</dbReference>
<dbReference type="InterPro" id="IPR051932">
    <property type="entry name" value="Bact_StressResp_Reg"/>
</dbReference>
<dbReference type="InterPro" id="IPR036513">
    <property type="entry name" value="STAS_dom_sf"/>
</dbReference>
<feature type="domain" description="STAS" evidence="1">
    <location>
        <begin position="2"/>
        <end position="113"/>
    </location>
</feature>
<dbReference type="Proteomes" id="UP001368500">
    <property type="component" value="Unassembled WGS sequence"/>
</dbReference>